<gene>
    <name evidence="4" type="ORF">C7R54_02995</name>
</gene>
<dbReference type="GO" id="GO:0000287">
    <property type="term" value="F:magnesium ion binding"/>
    <property type="evidence" value="ECO:0007669"/>
    <property type="project" value="InterPro"/>
</dbReference>
<dbReference type="GO" id="GO:0008897">
    <property type="term" value="F:holo-[acyl-carrier-protein] synthase activity"/>
    <property type="evidence" value="ECO:0007669"/>
    <property type="project" value="InterPro"/>
</dbReference>
<dbReference type="InterPro" id="IPR037143">
    <property type="entry name" value="4-PPantetheinyl_Trfase_dom_sf"/>
</dbReference>
<dbReference type="SUPFAM" id="SSF56214">
    <property type="entry name" value="4'-phosphopantetheinyl transferase"/>
    <property type="match status" value="1"/>
</dbReference>
<dbReference type="Proteomes" id="UP000290849">
    <property type="component" value="Unassembled WGS sequence"/>
</dbReference>
<dbReference type="RefSeq" id="WP_129148691.1">
    <property type="nucleotide sequence ID" value="NZ_JBHSDO010000006.1"/>
</dbReference>
<reference evidence="4 5" key="1">
    <citation type="journal article" date="2017" name="Int. J. Syst. Evol. Microbiol.">
        <title>Achromobacter aloeverae sp. nov., isolated from the root of Aloe vera (L.) Burm.f.</title>
        <authorList>
            <person name="Kuncharoen N."/>
            <person name="Muramatsu Y."/>
            <person name="Shibata C."/>
            <person name="Kamakura Y."/>
            <person name="Nakagawa Y."/>
            <person name="Tanasupawat S."/>
        </authorList>
    </citation>
    <scope>NUCLEOTIDE SEQUENCE [LARGE SCALE GENOMIC DNA]</scope>
    <source>
        <strain evidence="4 5">AVA-1</strain>
    </source>
</reference>
<dbReference type="AlphaFoldDB" id="A0A4Q1HNW4"/>
<name>A0A4Q1HNW4_9BURK</name>
<dbReference type="EMBL" id="PYAL01000001">
    <property type="protein sequence ID" value="RXN92732.1"/>
    <property type="molecule type" value="Genomic_DNA"/>
</dbReference>
<evidence type="ECO:0000259" key="3">
    <source>
        <dbReference type="Pfam" id="PF01648"/>
    </source>
</evidence>
<dbReference type="OrthoDB" id="9808281at2"/>
<dbReference type="Gene3D" id="3.90.470.20">
    <property type="entry name" value="4'-phosphopantetheinyl transferase domain"/>
    <property type="match status" value="1"/>
</dbReference>
<comment type="caution">
    <text evidence="4">The sequence shown here is derived from an EMBL/GenBank/DDBJ whole genome shotgun (WGS) entry which is preliminary data.</text>
</comment>
<dbReference type="Pfam" id="PF01648">
    <property type="entry name" value="ACPS"/>
    <property type="match status" value="1"/>
</dbReference>
<keyword evidence="1" id="KW-0808">Transferase</keyword>
<evidence type="ECO:0000313" key="4">
    <source>
        <dbReference type="EMBL" id="RXN92732.1"/>
    </source>
</evidence>
<dbReference type="InterPro" id="IPR008278">
    <property type="entry name" value="4-PPantetheinyl_Trfase_dom"/>
</dbReference>
<keyword evidence="5" id="KW-1185">Reference proteome</keyword>
<dbReference type="GO" id="GO:0016301">
    <property type="term" value="F:kinase activity"/>
    <property type="evidence" value="ECO:0007669"/>
    <property type="project" value="UniProtKB-KW"/>
</dbReference>
<organism evidence="4 5">
    <name type="scientific">Achromobacter aloeverae</name>
    <dbReference type="NCBI Taxonomy" id="1750518"/>
    <lineage>
        <taxon>Bacteria</taxon>
        <taxon>Pseudomonadati</taxon>
        <taxon>Pseudomonadota</taxon>
        <taxon>Betaproteobacteria</taxon>
        <taxon>Burkholderiales</taxon>
        <taxon>Alcaligenaceae</taxon>
        <taxon>Achromobacter</taxon>
    </lineage>
</organism>
<feature type="compositionally biased region" description="Basic and acidic residues" evidence="2">
    <location>
        <begin position="227"/>
        <end position="239"/>
    </location>
</feature>
<keyword evidence="4" id="KW-0418">Kinase</keyword>
<proteinExistence type="predicted"/>
<accession>A0A4Q1HNW4</accession>
<feature type="domain" description="4'-phosphopantetheinyl transferase" evidence="3">
    <location>
        <begin position="110"/>
        <end position="209"/>
    </location>
</feature>
<evidence type="ECO:0000313" key="5">
    <source>
        <dbReference type="Proteomes" id="UP000290849"/>
    </source>
</evidence>
<evidence type="ECO:0000256" key="1">
    <source>
        <dbReference type="ARBA" id="ARBA00022679"/>
    </source>
</evidence>
<evidence type="ECO:0000256" key="2">
    <source>
        <dbReference type="SAM" id="MobiDB-lite"/>
    </source>
</evidence>
<sequence length="275" mass="29381">MSEFKMEVPRDVLHSDTSSGFTLTADARGVPGLLWAGPAAAADYDAGVLSPADAARAALPRGARASLQWRVSRSALRQAGVGTQGNAQRAWSLSHSDGHALVAWAPAGWRVGVDLERRRTRDLDALAHWCCDAGERAHLATLPEAARLTFFYQLWTLKEAFIKAAELDFPADMRGVGLRAQEQGWTLRTPRGTWGARCWEIGEDWVASVAWSVAEDGKTSGPGGAADRQEARPGPERSEVASGVGGAWRVARGCALPSVRLLYATPDRQGPAGSA</sequence>
<feature type="region of interest" description="Disordered" evidence="2">
    <location>
        <begin position="216"/>
        <end position="244"/>
    </location>
</feature>
<protein>
    <submittedName>
        <fullName evidence="4">4-diphosphocytidyl-2C-methyl-D-erythritol kinase</fullName>
    </submittedName>
</protein>